<protein>
    <recommendedName>
        <fullName evidence="3">DUF4304 domain-containing protein</fullName>
    </recommendedName>
</protein>
<keyword evidence="2" id="KW-1185">Reference proteome</keyword>
<proteinExistence type="predicted"/>
<reference evidence="1 2" key="1">
    <citation type="submission" date="2023-07" db="EMBL/GenBank/DDBJ databases">
        <title>Genomic Encyclopedia of Type Strains, Phase IV (KMG-IV): sequencing the most valuable type-strain genomes for metagenomic binning, comparative biology and taxonomic classification.</title>
        <authorList>
            <person name="Goeker M."/>
        </authorList>
    </citation>
    <scope>NUCLEOTIDE SEQUENCE [LARGE SCALE GENOMIC DNA]</scope>
    <source>
        <strain evidence="1 2">DSM 16784</strain>
    </source>
</reference>
<sequence length="219" mass="26350">MDNKVFNKYLRQFTKKLREYGFNRQRTNRFVRRTDNDIVQEIHIQRLSSGGRITANYNIFILYEPLYPGSFLGNTRNTRFDKLSPYDKSFWWPLETDEDCEKAFNDFYDIFVNIVFPILKQYEKKEILLEATAGGMVNFKNYIKILIELYYKNYDQAKKDYEYALNNVESIFTGEKVFKTDAYMRLLKIPKEVFSDPQKSNEYLTENIKENIEKLKLPF</sequence>
<dbReference type="Proteomes" id="UP001230220">
    <property type="component" value="Unassembled WGS sequence"/>
</dbReference>
<evidence type="ECO:0000313" key="1">
    <source>
        <dbReference type="EMBL" id="MDQ0360625.1"/>
    </source>
</evidence>
<comment type="caution">
    <text evidence="1">The sequence shown here is derived from an EMBL/GenBank/DDBJ whole genome shotgun (WGS) entry which is preliminary data.</text>
</comment>
<gene>
    <name evidence="1" type="ORF">J2S15_001370</name>
</gene>
<name>A0ABU0E183_9FIRM</name>
<accession>A0ABU0E183</accession>
<dbReference type="EMBL" id="JAUSUR010000002">
    <property type="protein sequence ID" value="MDQ0360625.1"/>
    <property type="molecule type" value="Genomic_DNA"/>
</dbReference>
<dbReference type="RefSeq" id="WP_307406678.1">
    <property type="nucleotide sequence ID" value="NZ_JAUSUR010000002.1"/>
</dbReference>
<organism evidence="1 2">
    <name type="scientific">Breznakia pachnodae</name>
    <dbReference type="NCBI Taxonomy" id="265178"/>
    <lineage>
        <taxon>Bacteria</taxon>
        <taxon>Bacillati</taxon>
        <taxon>Bacillota</taxon>
        <taxon>Erysipelotrichia</taxon>
        <taxon>Erysipelotrichales</taxon>
        <taxon>Erysipelotrichaceae</taxon>
        <taxon>Breznakia</taxon>
    </lineage>
</organism>
<evidence type="ECO:0000313" key="2">
    <source>
        <dbReference type="Proteomes" id="UP001230220"/>
    </source>
</evidence>
<evidence type="ECO:0008006" key="3">
    <source>
        <dbReference type="Google" id="ProtNLM"/>
    </source>
</evidence>